<dbReference type="InterPro" id="IPR049492">
    <property type="entry name" value="BD-FAE-like_dom"/>
</dbReference>
<dbReference type="Proteomes" id="UP000184600">
    <property type="component" value="Unassembled WGS sequence"/>
</dbReference>
<dbReference type="AlphaFoldDB" id="A0A1M7YZX6"/>
<evidence type="ECO:0000313" key="4">
    <source>
        <dbReference type="Proteomes" id="UP000184600"/>
    </source>
</evidence>
<organism evidence="3 4">
    <name type="scientific">Vibrio quintilis</name>
    <dbReference type="NCBI Taxonomy" id="1117707"/>
    <lineage>
        <taxon>Bacteria</taxon>
        <taxon>Pseudomonadati</taxon>
        <taxon>Pseudomonadota</taxon>
        <taxon>Gammaproteobacteria</taxon>
        <taxon>Vibrionales</taxon>
        <taxon>Vibrionaceae</taxon>
        <taxon>Vibrio</taxon>
    </lineage>
</organism>
<dbReference type="Pfam" id="PF20434">
    <property type="entry name" value="BD-FAE"/>
    <property type="match status" value="1"/>
</dbReference>
<evidence type="ECO:0000259" key="2">
    <source>
        <dbReference type="Pfam" id="PF20434"/>
    </source>
</evidence>
<gene>
    <name evidence="3" type="primary">axeA1</name>
    <name evidence="3" type="ORF">VQ7734_03961</name>
</gene>
<proteinExistence type="predicted"/>
<protein>
    <submittedName>
        <fullName evidence="3">Acetylxylan esterase</fullName>
        <ecNumber evidence="3">3.1.1.72</ecNumber>
    </submittedName>
</protein>
<dbReference type="PANTHER" id="PTHR48081">
    <property type="entry name" value="AB HYDROLASE SUPERFAMILY PROTEIN C4A8.06C"/>
    <property type="match status" value="1"/>
</dbReference>
<keyword evidence="4" id="KW-1185">Reference proteome</keyword>
<name>A0A1M7YZX6_9VIBR</name>
<evidence type="ECO:0000313" key="3">
    <source>
        <dbReference type="EMBL" id="SHO58191.1"/>
    </source>
</evidence>
<dbReference type="InterPro" id="IPR050300">
    <property type="entry name" value="GDXG_lipolytic_enzyme"/>
</dbReference>
<dbReference type="SUPFAM" id="SSF53474">
    <property type="entry name" value="alpha/beta-Hydrolases"/>
    <property type="match status" value="1"/>
</dbReference>
<dbReference type="EC" id="3.1.1.72" evidence="3"/>
<feature type="domain" description="BD-FAE-like" evidence="2">
    <location>
        <begin position="68"/>
        <end position="258"/>
    </location>
</feature>
<dbReference type="GO" id="GO:0046555">
    <property type="term" value="F:acetylxylan esterase activity"/>
    <property type="evidence" value="ECO:0007669"/>
    <property type="project" value="UniProtKB-EC"/>
</dbReference>
<dbReference type="RefSeq" id="WP_073585639.1">
    <property type="nucleotide sequence ID" value="NZ_AP024897.1"/>
</dbReference>
<dbReference type="STRING" id="1117707.VQ7734_03961"/>
<dbReference type="Gene3D" id="3.40.50.1820">
    <property type="entry name" value="alpha/beta hydrolase"/>
    <property type="match status" value="1"/>
</dbReference>
<dbReference type="OrthoDB" id="9771666at2"/>
<dbReference type="PANTHER" id="PTHR48081:SF6">
    <property type="entry name" value="PEPTIDASE S9 PROLYL OLIGOPEPTIDASE CATALYTIC DOMAIN-CONTAINING PROTEIN"/>
    <property type="match status" value="1"/>
</dbReference>
<dbReference type="EMBL" id="FRFG01000058">
    <property type="protein sequence ID" value="SHO58191.1"/>
    <property type="molecule type" value="Genomic_DNA"/>
</dbReference>
<evidence type="ECO:0000256" key="1">
    <source>
        <dbReference type="ARBA" id="ARBA00022801"/>
    </source>
</evidence>
<dbReference type="InterPro" id="IPR029058">
    <property type="entry name" value="AB_hydrolase_fold"/>
</dbReference>
<accession>A0A1M7YZX6</accession>
<keyword evidence="1 3" id="KW-0378">Hydrolase</keyword>
<sequence length="305" mass="34605">MKSNTSTLFRSLSQLSENKHVLPLWENNLQTNPDLSSLCTERSRQPDMCDRALYRISNPEVLIFEPEQSNHTGILVIPGGGYQRIAIDKEGLEIARRLKQWGYTVFVMSYRMPEDKHPQGSDVSFTDAQRAMRMIQSHQQWQHITQWGVLGFSAGGHIAARLATQMNQTIFPGQDQIDSHKIHLDFAAFMYPVISMEPEIAHSGSRHALMGNPAKEILKEKYSIEKHVSATTPPCFIGHAIDDSSVVVENSLSLFKALRTCQIPVEIHLFETGEHGFCLRTRESTSTHLWPDLLHRWIGHLSVPQ</sequence>
<reference evidence="4" key="1">
    <citation type="submission" date="2016-12" db="EMBL/GenBank/DDBJ databases">
        <authorList>
            <person name="Rodrigo-Torres L."/>
            <person name="Arahal R.D."/>
            <person name="Lucena T."/>
        </authorList>
    </citation>
    <scope>NUCLEOTIDE SEQUENCE [LARGE SCALE GENOMIC DNA]</scope>
</reference>